<feature type="coiled-coil region" evidence="1">
    <location>
        <begin position="1254"/>
        <end position="1281"/>
    </location>
</feature>
<evidence type="ECO:0000256" key="1">
    <source>
        <dbReference type="SAM" id="Coils"/>
    </source>
</evidence>
<reference evidence="4" key="1">
    <citation type="submission" date="2024-02" db="UniProtKB">
        <authorList>
            <consortium name="WormBaseParasite"/>
        </authorList>
    </citation>
    <scope>IDENTIFICATION</scope>
</reference>
<dbReference type="InterPro" id="IPR027417">
    <property type="entry name" value="P-loop_NTPase"/>
</dbReference>
<dbReference type="Gene3D" id="3.40.50.300">
    <property type="entry name" value="P-loop containing nucleotide triphosphate hydrolases"/>
    <property type="match status" value="2"/>
</dbReference>
<evidence type="ECO:0000313" key="4">
    <source>
        <dbReference type="WBParaSite" id="MBELARI_LOCUS3439"/>
    </source>
</evidence>
<name>A0AAF3FBZ9_9BILA</name>
<accession>A0AAF3FBZ9</accession>
<keyword evidence="1" id="KW-0175">Coiled coil</keyword>
<evidence type="ECO:0000256" key="2">
    <source>
        <dbReference type="SAM" id="MobiDB-lite"/>
    </source>
</evidence>
<keyword evidence="3" id="KW-1185">Reference proteome</keyword>
<proteinExistence type="predicted"/>
<organism evidence="3 4">
    <name type="scientific">Mesorhabditis belari</name>
    <dbReference type="NCBI Taxonomy" id="2138241"/>
    <lineage>
        <taxon>Eukaryota</taxon>
        <taxon>Metazoa</taxon>
        <taxon>Ecdysozoa</taxon>
        <taxon>Nematoda</taxon>
        <taxon>Chromadorea</taxon>
        <taxon>Rhabditida</taxon>
        <taxon>Rhabditina</taxon>
        <taxon>Rhabditomorpha</taxon>
        <taxon>Rhabditoidea</taxon>
        <taxon>Rhabditidae</taxon>
        <taxon>Mesorhabditinae</taxon>
        <taxon>Mesorhabditis</taxon>
    </lineage>
</organism>
<dbReference type="WBParaSite" id="MBELARI_LOCUS3439">
    <property type="protein sequence ID" value="MBELARI_LOCUS3439"/>
    <property type="gene ID" value="MBELARI_LOCUS3439"/>
</dbReference>
<dbReference type="Proteomes" id="UP000887575">
    <property type="component" value="Unassembled WGS sequence"/>
</dbReference>
<evidence type="ECO:0000313" key="3">
    <source>
        <dbReference type="Proteomes" id="UP000887575"/>
    </source>
</evidence>
<protein>
    <submittedName>
        <fullName evidence="4">Uncharacterized protein</fullName>
    </submittedName>
</protein>
<feature type="region of interest" description="Disordered" evidence="2">
    <location>
        <begin position="1309"/>
        <end position="1358"/>
    </location>
</feature>
<feature type="compositionally biased region" description="Basic and acidic residues" evidence="2">
    <location>
        <begin position="1309"/>
        <end position="1324"/>
    </location>
</feature>
<dbReference type="PANTHER" id="PTHR10751">
    <property type="entry name" value="GUANYLATE BINDING PROTEIN"/>
    <property type="match status" value="1"/>
</dbReference>
<sequence length="1358" mass="159548">MFVEISAAFRDGKLAESLIFVVRDTPDWDEEGAFLERVWAQNENSSDLREVSSSLRRHFPEIECFCTPRASDNVRLANQLLEVQEQDFPLLRCLARIKCSVIEKCKNFQGKEIEDKIDLAQKIVDYLQYEAPELKTTAVLSKEATVAVAVNKCSEIFRKALKNSSPETLQIAETMARKEIDQRLNELLKAGNIPEAKNLLESQIQEILSEKRLDFKNVENDKEIRRKSDEFCAKLKTNIQKLSKLDEALEMRRTGRVREEIGEAGIELLETSIQMLENFLQNRITYLKAQFVQTTLNEMNSEMRETLAKIEIQTIPDQKWLESQVDLRMKAFEENCFRHEICNDEWEKVEPEAMKMFMTTASNALVIIKMKIEAKEKEMALQREIDVRKDEIEREKRRKLEESALKAMQEERKNDQPTISASPDYSAAEKLVKDELKVFEIVVKRTSIDQSRFKAFLKREMNQTLKNLIVKYKKQQLPERDLKKFKDLLLKDGLRFVRVYFRIELTANEIENPIERVISFTEEERKVLKNQAEKSRGWMMGKELDYQVVQRQFAHQQRQDFEKVTNLNRATLEILIENSNSRRTFFLQTLVKNGYDQELKNGLNRSLAEEWMMFFKRVPRNDLCFEEMQDFAYKVAHRLWIQFPPSLMQYLAENFQRSVRHHQNVPFQHGPLGHQGQNPAQHQFQKWSYNIEHYDGADQTMMTVGNEHARKKFFEEIKKRRERSLVETKFDQDKTPSVTELVKRETKIFNTKSQIDAQDLDALNMFIAFSQRTEERVGQHFMIMVRDSIASGFDPEYLEQMRVNARRVPELARLLNGVFEAFEKVECCMVPRPSNEVINASREILAKDCGDDFLSMLCECANHVLRNLVPKIVMGTPLTGRTLGAYVENLVDHIHSNSHKAICSAFAATSQLFFEKARIAGNETFAGLHEMLVREHGHRPIRPRDYEEALQNFIQQAIEAYKSSQLFGSAEEKSKHFDDFRKLLEERGQEKVSSNKDRYRDIQMAEAVNGAYEVYEKGMRPDFVESLEKNKKAEFVRDRHKKTFPEAMKHFENVVQDFLDEPDLIEYKRNLLNEMIQARYEDLQQDNAIRHLHQQVDEMFQGLVEEHWKALKERVATIKDESEIEEAIDACENLLRGKYGIKKAEFVADVAIALPKISPEMVERLLDNFREIQLVQFKRCEDSFEMEVRHNLKVGALNKQMEDLHLKQAEDKKRLESLEEETNAQIGGMNEQLVEERRLRVEAESGGSNVQAILAMMKAMNENSEAQMEQMRHERDERIAREERDRQERERRYETDMEMMRMEQQERARRYEAEDQKRREDIRKQQQAMECQRQGHEAKMAAIRNRPPPPQPKICSIM</sequence>